<dbReference type="FunFam" id="1.10.630.10:FF:000018">
    <property type="entry name" value="Cytochrome P450 monooxygenase"/>
    <property type="match status" value="1"/>
</dbReference>
<dbReference type="PRINTS" id="PR00359">
    <property type="entry name" value="BP450"/>
</dbReference>
<dbReference type="InterPro" id="IPR036396">
    <property type="entry name" value="Cyt_P450_sf"/>
</dbReference>
<dbReference type="InterPro" id="IPR001128">
    <property type="entry name" value="Cyt_P450"/>
</dbReference>
<dbReference type="PANTHER" id="PTHR46696:SF1">
    <property type="entry name" value="CYTOCHROME P450 YJIB-RELATED"/>
    <property type="match status" value="1"/>
</dbReference>
<organism evidence="9 10">
    <name type="scientific">Marimonas arenosa</name>
    <dbReference type="NCBI Taxonomy" id="1795305"/>
    <lineage>
        <taxon>Bacteria</taxon>
        <taxon>Pseudomonadati</taxon>
        <taxon>Pseudomonadota</taxon>
        <taxon>Alphaproteobacteria</taxon>
        <taxon>Rhodobacterales</taxon>
        <taxon>Paracoccaceae</taxon>
        <taxon>Marimonas</taxon>
    </lineage>
</organism>
<dbReference type="PROSITE" id="PS00086">
    <property type="entry name" value="CYTOCHROME_P450"/>
    <property type="match status" value="1"/>
</dbReference>
<proteinExistence type="inferred from homology"/>
<keyword evidence="4 8" id="KW-0560">Oxidoreductase</keyword>
<dbReference type="Pfam" id="PF00067">
    <property type="entry name" value="p450"/>
    <property type="match status" value="1"/>
</dbReference>
<comment type="similarity">
    <text evidence="1 8">Belongs to the cytochrome P450 family.</text>
</comment>
<evidence type="ECO:0000313" key="9">
    <source>
        <dbReference type="EMBL" id="MDQ2091369.1"/>
    </source>
</evidence>
<dbReference type="Proteomes" id="UP001226762">
    <property type="component" value="Unassembled WGS sequence"/>
</dbReference>
<keyword evidence="2 8" id="KW-0349">Heme</keyword>
<keyword evidence="3 8" id="KW-0479">Metal-binding</keyword>
<evidence type="ECO:0000313" key="10">
    <source>
        <dbReference type="Proteomes" id="UP001226762"/>
    </source>
</evidence>
<dbReference type="GO" id="GO:0016705">
    <property type="term" value="F:oxidoreductase activity, acting on paired donors, with incorporation or reduction of molecular oxygen"/>
    <property type="evidence" value="ECO:0007669"/>
    <property type="project" value="InterPro"/>
</dbReference>
<evidence type="ECO:0000256" key="7">
    <source>
        <dbReference type="ARBA" id="ARBA00043906"/>
    </source>
</evidence>
<gene>
    <name evidence="9" type="ORF">NO357_15825</name>
</gene>
<evidence type="ECO:0000256" key="1">
    <source>
        <dbReference type="ARBA" id="ARBA00010617"/>
    </source>
</evidence>
<dbReference type="CDD" id="cd20625">
    <property type="entry name" value="CYP164-like"/>
    <property type="match status" value="1"/>
</dbReference>
<dbReference type="SUPFAM" id="SSF48264">
    <property type="entry name" value="Cytochrome P450"/>
    <property type="match status" value="1"/>
</dbReference>
<evidence type="ECO:0000256" key="3">
    <source>
        <dbReference type="ARBA" id="ARBA00022723"/>
    </source>
</evidence>
<dbReference type="InterPro" id="IPR017972">
    <property type="entry name" value="Cyt_P450_CS"/>
</dbReference>
<dbReference type="GO" id="GO:0005506">
    <property type="term" value="F:iron ion binding"/>
    <property type="evidence" value="ECO:0007669"/>
    <property type="project" value="InterPro"/>
</dbReference>
<dbReference type="AlphaFoldDB" id="A0AAE4B6I2"/>
<dbReference type="Gene3D" id="1.10.630.10">
    <property type="entry name" value="Cytochrome P450"/>
    <property type="match status" value="1"/>
</dbReference>
<evidence type="ECO:0000256" key="2">
    <source>
        <dbReference type="ARBA" id="ARBA00022617"/>
    </source>
</evidence>
<evidence type="ECO:0000256" key="8">
    <source>
        <dbReference type="RuleBase" id="RU000461"/>
    </source>
</evidence>
<evidence type="ECO:0000256" key="6">
    <source>
        <dbReference type="ARBA" id="ARBA00023033"/>
    </source>
</evidence>
<dbReference type="PANTHER" id="PTHR46696">
    <property type="entry name" value="P450, PUTATIVE (EUROFUNG)-RELATED"/>
    <property type="match status" value="1"/>
</dbReference>
<evidence type="ECO:0000256" key="5">
    <source>
        <dbReference type="ARBA" id="ARBA00023004"/>
    </source>
</evidence>
<dbReference type="GO" id="GO:0004497">
    <property type="term" value="F:monooxygenase activity"/>
    <property type="evidence" value="ECO:0007669"/>
    <property type="project" value="UniProtKB-KW"/>
</dbReference>
<keyword evidence="5 8" id="KW-0408">Iron</keyword>
<reference evidence="9" key="2">
    <citation type="submission" date="2023-02" db="EMBL/GenBank/DDBJ databases">
        <title>'Rhodoalgimonas zhirmunskyi' gen. nov., isolated from a red alga.</title>
        <authorList>
            <person name="Nedashkovskaya O.I."/>
            <person name="Otstavnykh N.Y."/>
            <person name="Bystritskaya E.P."/>
            <person name="Balabanova L.A."/>
            <person name="Isaeva M.P."/>
        </authorList>
    </citation>
    <scope>NUCLEOTIDE SEQUENCE</scope>
    <source>
        <strain evidence="9">KCTC 52189</strain>
    </source>
</reference>
<comment type="function">
    <text evidence="7">Cytochromes P450 are a group of heme-thiolate monooxygenases. They oxidize a variety of structurally unrelated compounds, including steroids, fatty acids, and xenobiotics.</text>
</comment>
<reference evidence="9" key="1">
    <citation type="submission" date="2022-07" db="EMBL/GenBank/DDBJ databases">
        <authorList>
            <person name="Otstavnykh N."/>
            <person name="Isaeva M."/>
            <person name="Bystritskaya E."/>
        </authorList>
    </citation>
    <scope>NUCLEOTIDE SEQUENCE</scope>
    <source>
        <strain evidence="9">KCTC 52189</strain>
    </source>
</reference>
<dbReference type="GO" id="GO:0020037">
    <property type="term" value="F:heme binding"/>
    <property type="evidence" value="ECO:0007669"/>
    <property type="project" value="InterPro"/>
</dbReference>
<dbReference type="InterPro" id="IPR002397">
    <property type="entry name" value="Cyt_P450_B"/>
</dbReference>
<dbReference type="EMBL" id="JANHAX010000005">
    <property type="protein sequence ID" value="MDQ2091369.1"/>
    <property type="molecule type" value="Genomic_DNA"/>
</dbReference>
<comment type="caution">
    <text evidence="9">The sequence shown here is derived from an EMBL/GenBank/DDBJ whole genome shotgun (WGS) entry which is preliminary data.</text>
</comment>
<keyword evidence="6 8" id="KW-0503">Monooxygenase</keyword>
<name>A0AAE4B6I2_9RHOB</name>
<evidence type="ECO:0000256" key="4">
    <source>
        <dbReference type="ARBA" id="ARBA00023002"/>
    </source>
</evidence>
<dbReference type="RefSeq" id="WP_306736658.1">
    <property type="nucleotide sequence ID" value="NZ_JANHAX010000005.1"/>
</dbReference>
<accession>A0AAE4B6I2</accession>
<protein>
    <submittedName>
        <fullName evidence="9">Cytochrome P450</fullName>
    </submittedName>
</protein>
<keyword evidence="10" id="KW-1185">Reference proteome</keyword>
<sequence length="391" mass="43966">MKALFDEYTKQREQAPIHIIDAPGGPRYCIYRYEDVAAAFKDQCFGGAQTPPHLLRLLRWIGLSALANAAEHGFFASLNAPDHTRIRKVMDPAFAPRAIKAREPLIEHIVGQFIDLLDGREEFDLVAEFAAPLPAWVIADVFGFPPAEMDSVRRWTDDLLPMVDPEVRKNTLLRSLMAFFKFRRRVLQLVAERNNDPKEDLLSALADAFHRSGTITRDEMVGSAALALTAGHVTTRHLLTNCVRLLLENPTALERAKQEPDTLETVIEETARLLSPLQTTGRVTTEDVELAGQKIPRGSKVRIFIGSANHDPRRFENPDEFDIDRAAARHMGFGGGIHYCIGIHLARVEVKIALRELFRRFPNLSPVEDGIHWGASRKFLGVSRFPVRTNV</sequence>